<dbReference type="EMBL" id="LBWQ01000011">
    <property type="protein sequence ID" value="KKR13722.1"/>
    <property type="molecule type" value="Genomic_DNA"/>
</dbReference>
<reference evidence="3 4" key="1">
    <citation type="journal article" date="2015" name="Nature">
        <title>rRNA introns, odd ribosomes, and small enigmatic genomes across a large radiation of phyla.</title>
        <authorList>
            <person name="Brown C.T."/>
            <person name="Hug L.A."/>
            <person name="Thomas B.C."/>
            <person name="Sharon I."/>
            <person name="Castelle C.J."/>
            <person name="Singh A."/>
            <person name="Wilkins M.J."/>
            <person name="Williams K.H."/>
            <person name="Banfield J.F."/>
        </authorList>
    </citation>
    <scope>NUCLEOTIDE SEQUENCE [LARGE SCALE GENOMIC DNA]</scope>
</reference>
<sequence>MKDISPKKTASAKDSSLGDKKTSRASEIEEIYRGNNVGYKTTKASTDDWSRAVARRPMRKKWLWLGGSVVVAVAFVMFLVGAVFGKATLIITPKQGDLILSGVEDANKRSLASSTASVLTYDTISKVEDSEKRIVKASGEEKVEKKAEGKIVVYNKNTVTQKLVANTRFQATNGKIYRLVSAVTIPAGKKSGSTVNPGSVEVVVLADKVGPDYNIGLTDFTIPGFAGSAKFKTIYGRSKTEMTGGFSGLVRKISQADLDKNRTELQKLLRDRLIKKAGQDVPVGYVLFSDAVKIKYEDRVVNDPSLPADKAYVSVQASLSGIIFKRDELSMYFAQKLIPNYDGSPVEIDNFNKLEFALQNKDILDLEKTTKISFSLDGTGHVVWLFDQAKLKKGLLGKSRAEAEKVWPEFTAIERVKTVFFPPWLWTFPKKETRIVIEIDGGVK</sequence>
<gene>
    <name evidence="3" type="ORF">UT40_C0011G0033</name>
</gene>
<keyword evidence="2" id="KW-0472">Membrane</keyword>
<evidence type="ECO:0000256" key="1">
    <source>
        <dbReference type="SAM" id="MobiDB-lite"/>
    </source>
</evidence>
<accession>A0A0G0RJB7</accession>
<evidence type="ECO:0008006" key="5">
    <source>
        <dbReference type="Google" id="ProtNLM"/>
    </source>
</evidence>
<feature type="region of interest" description="Disordered" evidence="1">
    <location>
        <begin position="1"/>
        <end position="24"/>
    </location>
</feature>
<protein>
    <recommendedName>
        <fullName evidence="5">Baseplate protein J-like domain-containing protein</fullName>
    </recommendedName>
</protein>
<dbReference type="Proteomes" id="UP000034690">
    <property type="component" value="Unassembled WGS sequence"/>
</dbReference>
<keyword evidence="2" id="KW-1133">Transmembrane helix</keyword>
<name>A0A0G0RJB7_9BACT</name>
<keyword evidence="2" id="KW-0812">Transmembrane</keyword>
<evidence type="ECO:0000256" key="2">
    <source>
        <dbReference type="SAM" id="Phobius"/>
    </source>
</evidence>
<proteinExistence type="predicted"/>
<dbReference type="AlphaFoldDB" id="A0A0G0RJB7"/>
<feature type="transmembrane region" description="Helical" evidence="2">
    <location>
        <begin position="62"/>
        <end position="84"/>
    </location>
</feature>
<organism evidence="3 4">
    <name type="scientific">Candidatus Woesebacteria bacterium GW2011_GWA1_39_21b</name>
    <dbReference type="NCBI Taxonomy" id="1618551"/>
    <lineage>
        <taxon>Bacteria</taxon>
        <taxon>Candidatus Woeseibacteriota</taxon>
    </lineage>
</organism>
<evidence type="ECO:0000313" key="3">
    <source>
        <dbReference type="EMBL" id="KKR13722.1"/>
    </source>
</evidence>
<evidence type="ECO:0000313" key="4">
    <source>
        <dbReference type="Proteomes" id="UP000034690"/>
    </source>
</evidence>
<comment type="caution">
    <text evidence="3">The sequence shown here is derived from an EMBL/GenBank/DDBJ whole genome shotgun (WGS) entry which is preliminary data.</text>
</comment>